<evidence type="ECO:0000256" key="2">
    <source>
        <dbReference type="ARBA" id="ARBA00007335"/>
    </source>
</evidence>
<dbReference type="PANTHER" id="PTHR15502:SF7">
    <property type="entry name" value="CALCINEURIN-BINDING PROTEIN CABIN-1"/>
    <property type="match status" value="1"/>
</dbReference>
<sequence length="1769" mass="204140">MGNWSTLNKGAAAPTKDAIEIQVERLLEAYQNTLKCHQKGQLLLAKEKYKELVSHALVKKEPNPKKKTGTSIDLVEESPLSTLRFLVFKNYAAILKDEFNMDQQNMALAKEALEYYLQAVKIDPTEYTLWYYIGYFSHLLGQFRFARLAYETGFYVNSNERTLKLHLVQPNDAVEIIKSGKFTPMQWKCLEGLCSVLFDIGDYDLCNTYIGIIMDQVNNWDVGLKLRERMKERDIVNLEKDTTENLRMDICRENQSLPITLEKPDWLFLAESLLKEYKRLTDLTKCEENKGIQPTTNRLLDTKFVNQSLYINVEMQEKTPTPEPMELEHITSSPMPIIETDPSKNNNADDPALSHDYALSATGKTPDVPENIEEPTDSHKRKREDDDDEGGEGSGINNQDNNGNNSNSENDEESEAEEKRLSLRASKRQREKIANEESSRLKMLEEEKQFINKVQSFYDKVAYIPTLYRKTWEDIPNSEDASTTLFWEWFDHKILELDSTYCWDIDTLALLNSDTTRSDSIIFGDDKMKNLTLFTKSTINQIEGPSSNSALKEFIIELNNNNSGITDCLCKLVSAIIKNDPITTESHKNNSIKSNEFLDLITETIGTLETNFVETILTDATLSGDDQILMVLRICEYLIDRLIRNIITTAEENAIQPIMNHHGRRRVSTTSHKNSKAKLNEALMTQCQYWINLLESIIFSTSLNVFFKKLYEKSTEEADLYSLKKIGTELRYWIIKGKFAQCNNDIEKAYSWYVRCKNILQSSIDVAKPISINIKSMYDSTIDLASVDAKLSLLQVGKIFVTAKQKIDSEDFKGVITDLEPIIKPKLNGGDLDDLNETIQMMNMLAKAYVKTNQSLEAWNCYVRMFCYLIKQLMDYGGNHVGRRQPYLSKNEDTNFFRLMNLINSITDNLVSLIQQDKQENWLPLSIDGDLANKLSALLRMSIYYIFRHPDFVPLVNNFSTPDVPPHTPSKVTKSNGFNDIVAKAWVLQSYLIQHVIQHNEERNTNGAIYTWAELLKELHEELGEREVCGAGKRVFLSHLMDTLTKADDLQFRREIYQCYHCLYGVHLAVSILPPLKKHAESDMIEEHHCVHSELDRKACEPLFALVVNSAVERLENRTLLKTDLKDVIDTVSELFDELPKKNVLIRSSKNIIETYLNSDIELHSSIDSMLRAAIIPSINISSKKTNTSNVYYKIFWIRGKTIRLQIKNKARANNEKTMLDLEKAAEEFTDHLILNPDDADGWCELGACFQLRADVELDWSASNIGAHRDLIGEYQRKSCHAYLRSIYLADSRTKKELAKNELFTNFGNLIYAVTTSPMNMKAFSRQNTKHTLGEDKKLMQAEMQPPSSKAAYKLALIMYNYALRYNIPDNLEWRCYYMIGKCSAKLDRPPREVLEWYLQAIRRTNSKQGKHDQDLESIYIFCSYLVKYFYQGKLEAADVQEFLARERALHHVQTKDNVAEQEVVFLGNSTDASIAENSSLLSKELKLQSGYLPEESANAYNALFLRLSEMRIADNKSWQHRTIYRIAWMYHNIYQNSEKAKSELLKLFNLKVITKSYITIWKPGFELPGRHYKYIYKYTLFLIDLAWNTRDTQTLKHLYRKLRRAQALLLNDKDVFKKAYTAYLEIIKKQLRDNYHVKNYMKMIKESRIDKTQFQELCVKSSAEIIADRNTVNPELYGILQDISELKRLLHGFITVGEEESEKMDKVIWLCYATLIFGGVKNEDNRRELVTAIATTEAFAESRSRKDLRTVLLAQAKLLMQNITSTSK</sequence>
<feature type="compositionally biased region" description="Low complexity" evidence="4">
    <location>
        <begin position="397"/>
        <end position="408"/>
    </location>
</feature>
<feature type="region of interest" description="Disordered" evidence="4">
    <location>
        <begin position="359"/>
        <end position="435"/>
    </location>
</feature>
<accession>A0A8H7RDD4</accession>
<dbReference type="InterPro" id="IPR011990">
    <property type="entry name" value="TPR-like_helical_dom_sf"/>
</dbReference>
<dbReference type="Gene3D" id="1.25.40.10">
    <property type="entry name" value="Tetratricopeptide repeat domain"/>
    <property type="match status" value="1"/>
</dbReference>
<proteinExistence type="inferred from homology"/>
<reference evidence="5" key="1">
    <citation type="submission" date="2020-12" db="EMBL/GenBank/DDBJ databases">
        <title>Metabolic potential, ecology and presence of endohyphal bacteria is reflected in genomic diversity of Mucoromycotina.</title>
        <authorList>
            <person name="Muszewska A."/>
            <person name="Okrasinska A."/>
            <person name="Steczkiewicz K."/>
            <person name="Drgas O."/>
            <person name="Orlowska M."/>
            <person name="Perlinska-Lenart U."/>
            <person name="Aleksandrzak-Piekarczyk T."/>
            <person name="Szatraj K."/>
            <person name="Zielenkiewicz U."/>
            <person name="Pilsyk S."/>
            <person name="Malc E."/>
            <person name="Mieczkowski P."/>
            <person name="Kruszewska J.S."/>
            <person name="Biernat P."/>
            <person name="Pawlowska J."/>
        </authorList>
    </citation>
    <scope>NUCLEOTIDE SEQUENCE</scope>
    <source>
        <strain evidence="5">WA0000017839</strain>
    </source>
</reference>
<dbReference type="Proteomes" id="UP000603453">
    <property type="component" value="Unassembled WGS sequence"/>
</dbReference>
<dbReference type="PANTHER" id="PTHR15502">
    <property type="entry name" value="CALCINEURIN-BINDING PROTEIN CABIN 1-RELATED"/>
    <property type="match status" value="1"/>
</dbReference>
<dbReference type="GO" id="GO:0005634">
    <property type="term" value="C:nucleus"/>
    <property type="evidence" value="ECO:0007669"/>
    <property type="project" value="UniProtKB-SubCell"/>
</dbReference>
<keyword evidence="6" id="KW-1185">Reference proteome</keyword>
<keyword evidence="3" id="KW-0539">Nucleus</keyword>
<name>A0A8H7RDD4_9FUNG</name>
<dbReference type="GO" id="GO:0000417">
    <property type="term" value="C:HIR complex"/>
    <property type="evidence" value="ECO:0007669"/>
    <property type="project" value="TreeGrafter"/>
</dbReference>
<dbReference type="SUPFAM" id="SSF48452">
    <property type="entry name" value="TPR-like"/>
    <property type="match status" value="1"/>
</dbReference>
<dbReference type="InterPro" id="IPR033053">
    <property type="entry name" value="Hir3/CABIN1"/>
</dbReference>
<protein>
    <submittedName>
        <fullName evidence="5">Uncharacterized protein</fullName>
    </submittedName>
</protein>
<evidence type="ECO:0000256" key="1">
    <source>
        <dbReference type="ARBA" id="ARBA00004123"/>
    </source>
</evidence>
<evidence type="ECO:0000256" key="4">
    <source>
        <dbReference type="SAM" id="MobiDB-lite"/>
    </source>
</evidence>
<evidence type="ECO:0000313" key="6">
    <source>
        <dbReference type="Proteomes" id="UP000603453"/>
    </source>
</evidence>
<dbReference type="GO" id="GO:0006325">
    <property type="term" value="P:chromatin organization"/>
    <property type="evidence" value="ECO:0007669"/>
    <property type="project" value="InterPro"/>
</dbReference>
<feature type="region of interest" description="Disordered" evidence="4">
    <location>
        <begin position="335"/>
        <end position="354"/>
    </location>
</feature>
<comment type="caution">
    <text evidence="5">The sequence shown here is derived from an EMBL/GenBank/DDBJ whole genome shotgun (WGS) entry which is preliminary data.</text>
</comment>
<dbReference type="GO" id="GO:0031491">
    <property type="term" value="F:nucleosome binding"/>
    <property type="evidence" value="ECO:0007669"/>
    <property type="project" value="TreeGrafter"/>
</dbReference>
<evidence type="ECO:0000313" key="5">
    <source>
        <dbReference type="EMBL" id="KAG2207556.1"/>
    </source>
</evidence>
<organism evidence="5 6">
    <name type="scientific">Mucor saturninus</name>
    <dbReference type="NCBI Taxonomy" id="64648"/>
    <lineage>
        <taxon>Eukaryota</taxon>
        <taxon>Fungi</taxon>
        <taxon>Fungi incertae sedis</taxon>
        <taxon>Mucoromycota</taxon>
        <taxon>Mucoromycotina</taxon>
        <taxon>Mucoromycetes</taxon>
        <taxon>Mucorales</taxon>
        <taxon>Mucorineae</taxon>
        <taxon>Mucoraceae</taxon>
        <taxon>Mucor</taxon>
    </lineage>
</organism>
<evidence type="ECO:0000256" key="3">
    <source>
        <dbReference type="ARBA" id="ARBA00023242"/>
    </source>
</evidence>
<gene>
    <name evidence="5" type="ORF">INT47_004306</name>
</gene>
<comment type="subcellular location">
    <subcellularLocation>
        <location evidence="1">Nucleus</location>
    </subcellularLocation>
</comment>
<comment type="similarity">
    <text evidence="2">Belongs to the HIR3 family.</text>
</comment>
<dbReference type="EMBL" id="JAEPRD010000024">
    <property type="protein sequence ID" value="KAG2207556.1"/>
    <property type="molecule type" value="Genomic_DNA"/>
</dbReference>
<dbReference type="OrthoDB" id="77564at2759"/>